<evidence type="ECO:0000256" key="5">
    <source>
        <dbReference type="ARBA" id="ARBA00023136"/>
    </source>
</evidence>
<evidence type="ECO:0000256" key="4">
    <source>
        <dbReference type="ARBA" id="ARBA00022989"/>
    </source>
</evidence>
<dbReference type="PANTHER" id="PTHR48140:SF1">
    <property type="entry name" value="FATTY ACID DESATURASE 4, CHLOROPLASTIC-RELATED"/>
    <property type="match status" value="1"/>
</dbReference>
<feature type="transmembrane region" description="Helical" evidence="6">
    <location>
        <begin position="248"/>
        <end position="264"/>
    </location>
</feature>
<feature type="transmembrane region" description="Helical" evidence="6">
    <location>
        <begin position="225"/>
        <end position="242"/>
    </location>
</feature>
<dbReference type="EMBL" id="JANCYU010000032">
    <property type="protein sequence ID" value="KAK4525662.1"/>
    <property type="molecule type" value="Genomic_DNA"/>
</dbReference>
<keyword evidence="4 6" id="KW-1133">Transmembrane helix</keyword>
<keyword evidence="9" id="KW-1185">Reference proteome</keyword>
<dbReference type="InterPro" id="IPR019547">
    <property type="entry name" value="Lipid_desat"/>
</dbReference>
<comment type="caution">
    <text evidence="8">The sequence shown here is derived from an EMBL/GenBank/DDBJ whole genome shotgun (WGS) entry which is preliminary data.</text>
</comment>
<dbReference type="InterPro" id="IPR052864">
    <property type="entry name" value="Chloroplast_FAD_CarF"/>
</dbReference>
<organism evidence="8 9">
    <name type="scientific">Galdieria yellowstonensis</name>
    <dbReference type="NCBI Taxonomy" id="3028027"/>
    <lineage>
        <taxon>Eukaryota</taxon>
        <taxon>Rhodophyta</taxon>
        <taxon>Bangiophyceae</taxon>
        <taxon>Galdieriales</taxon>
        <taxon>Galdieriaceae</taxon>
        <taxon>Galdieria</taxon>
    </lineage>
</organism>
<evidence type="ECO:0000256" key="6">
    <source>
        <dbReference type="SAM" id="Phobius"/>
    </source>
</evidence>
<comment type="similarity">
    <text evidence="2">Belongs to the fatty acid desaturase CarF family.</text>
</comment>
<proteinExistence type="inferred from homology"/>
<evidence type="ECO:0000313" key="8">
    <source>
        <dbReference type="EMBL" id="KAK4525662.1"/>
    </source>
</evidence>
<evidence type="ECO:0000256" key="2">
    <source>
        <dbReference type="ARBA" id="ARBA00007620"/>
    </source>
</evidence>
<dbReference type="Pfam" id="PF10520">
    <property type="entry name" value="Lipid_desat"/>
    <property type="match status" value="2"/>
</dbReference>
<dbReference type="Proteomes" id="UP001300502">
    <property type="component" value="Unassembled WGS sequence"/>
</dbReference>
<name>A0AAV9IE76_9RHOD</name>
<evidence type="ECO:0000259" key="7">
    <source>
        <dbReference type="Pfam" id="PF10520"/>
    </source>
</evidence>
<gene>
    <name evidence="8" type="ORF">GAYE_SCF15G3571</name>
</gene>
<keyword evidence="3 6" id="KW-0812">Transmembrane</keyword>
<sequence length="381" mass="44427">MTWPPRRTANLRTRQDSRVVSLPLKLQNSSLVAAELDYLQESQLVVETEKEADRKLVLVSFPRISLKRNPLKVSPQLDYFQDARLFTDMNFLLCSDEEKISDVSTMEWNVLNLFGLSPNANWKYKTSSWIEKLTVLIADIICDFLVLDTLWQLDSLSDFISFCAGGFVAFITADFISGIYNWASKNYFSNSDSCFVSLASKSRNGSKTKDFSVDDEEMSDFFSNVYWYCLFTIPFLVTLTYFRDHLPVFIDSFLIFFLSLLAIWPEAHKWGHMSDPERPPPPVVRLLQSYSLLIPIHEHLWHHDSHLFYRTGTEDPAWLLEDMHNASQTASYCAISGHWNRFLDATGFFRKLERLIYFLFRVEPRVWSKLPHLKEDLVDME</sequence>
<reference evidence="8 9" key="1">
    <citation type="submission" date="2022-07" db="EMBL/GenBank/DDBJ databases">
        <title>Genome-wide signatures of adaptation to extreme environments.</title>
        <authorList>
            <person name="Cho C.H."/>
            <person name="Yoon H.S."/>
        </authorList>
    </citation>
    <scope>NUCLEOTIDE SEQUENCE [LARGE SCALE GENOMIC DNA]</scope>
    <source>
        <strain evidence="8 9">108.79 E11</strain>
    </source>
</reference>
<feature type="transmembrane region" description="Helical" evidence="6">
    <location>
        <begin position="159"/>
        <end position="183"/>
    </location>
</feature>
<protein>
    <recommendedName>
        <fullName evidence="7">Lipid desaturase domain-containing protein</fullName>
    </recommendedName>
</protein>
<accession>A0AAV9IE76</accession>
<comment type="subcellular location">
    <subcellularLocation>
        <location evidence="1">Membrane</location>
        <topology evidence="1">Multi-pass membrane protein</topology>
    </subcellularLocation>
</comment>
<feature type="domain" description="Lipid desaturase" evidence="7">
    <location>
        <begin position="324"/>
        <end position="367"/>
    </location>
</feature>
<dbReference type="AlphaFoldDB" id="A0AAV9IE76"/>
<evidence type="ECO:0000256" key="1">
    <source>
        <dbReference type="ARBA" id="ARBA00004141"/>
    </source>
</evidence>
<evidence type="ECO:0000256" key="3">
    <source>
        <dbReference type="ARBA" id="ARBA00022692"/>
    </source>
</evidence>
<dbReference type="PANTHER" id="PTHR48140">
    <property type="entry name" value="FATTY ACID DESATURASE 4, CHLOROPLASTIC-RELATED"/>
    <property type="match status" value="1"/>
</dbReference>
<keyword evidence="5 6" id="KW-0472">Membrane</keyword>
<dbReference type="GO" id="GO:0016020">
    <property type="term" value="C:membrane"/>
    <property type="evidence" value="ECO:0007669"/>
    <property type="project" value="UniProtKB-SubCell"/>
</dbReference>
<feature type="domain" description="Lipid desaturase" evidence="7">
    <location>
        <begin position="171"/>
        <end position="305"/>
    </location>
</feature>
<evidence type="ECO:0000313" key="9">
    <source>
        <dbReference type="Proteomes" id="UP001300502"/>
    </source>
</evidence>
<feature type="transmembrane region" description="Helical" evidence="6">
    <location>
        <begin position="133"/>
        <end position="153"/>
    </location>
</feature>